<evidence type="ECO:0000313" key="2">
    <source>
        <dbReference type="EMBL" id="KAF9416441.1"/>
    </source>
</evidence>
<dbReference type="InterPro" id="IPR011011">
    <property type="entry name" value="Znf_FYVE_PHD"/>
</dbReference>
<feature type="compositionally biased region" description="Polar residues" evidence="1">
    <location>
        <begin position="89"/>
        <end position="125"/>
    </location>
</feature>
<reference evidence="2" key="1">
    <citation type="submission" date="2020-08" db="EMBL/GenBank/DDBJ databases">
        <title>Spodoptera exigua strain:BAW_Kor-Di-RS1 Genome sequencing and assembly.</title>
        <authorList>
            <person name="Kim J."/>
            <person name="Nam H.Y."/>
            <person name="Kwon M."/>
            <person name="Choi J.H."/>
            <person name="Cho S.R."/>
            <person name="Kim G.-H."/>
        </authorList>
    </citation>
    <scope>NUCLEOTIDE SEQUENCE</scope>
    <source>
        <strain evidence="2">BAW_Kor-Di-RS1</strain>
        <tissue evidence="2">Whole-body</tissue>
    </source>
</reference>
<name>A0A835GJM4_SPOEX</name>
<comment type="caution">
    <text evidence="2">The sequence shown here is derived from an EMBL/GenBank/DDBJ whole genome shotgun (WGS) entry which is preliminary data.</text>
</comment>
<evidence type="ECO:0000256" key="1">
    <source>
        <dbReference type="SAM" id="MobiDB-lite"/>
    </source>
</evidence>
<keyword evidence="3" id="KW-1185">Reference proteome</keyword>
<sequence>MRNYKRKSTRGSTSQEVFELAAEEILSKNRKFRDVATEYDICHVTLFKYVKKKKEGIPVEVESSIQNEILENMPDIHISVSEVIDQLSHVPSNEPGPSNFHQMSSEPGPSNESAPPNEPRPSNTKPTEKFNIELVRPLPKAPPRVESKRKRLRKSTILTNTPEKLALEEEAKLKSSKKIKIKKVKKHILQDDSEEDTCCCLVCAESYNDDTSGLDWIQCIVCKGWAHITCIKGDIRKYICLNCFSDDEYSD</sequence>
<protein>
    <recommendedName>
        <fullName evidence="4">HTH psq-type domain-containing protein</fullName>
    </recommendedName>
</protein>
<dbReference type="AlphaFoldDB" id="A0A835GJM4"/>
<evidence type="ECO:0000313" key="3">
    <source>
        <dbReference type="Proteomes" id="UP000648187"/>
    </source>
</evidence>
<gene>
    <name evidence="2" type="ORF">HW555_006202</name>
</gene>
<feature type="region of interest" description="Disordered" evidence="1">
    <location>
        <begin position="88"/>
        <end position="129"/>
    </location>
</feature>
<dbReference type="SUPFAM" id="SSF57903">
    <property type="entry name" value="FYVE/PHD zinc finger"/>
    <property type="match status" value="1"/>
</dbReference>
<accession>A0A835GJM4</accession>
<proteinExistence type="predicted"/>
<dbReference type="Gene3D" id="3.30.40.10">
    <property type="entry name" value="Zinc/RING finger domain, C3HC4 (zinc finger)"/>
    <property type="match status" value="1"/>
</dbReference>
<dbReference type="Proteomes" id="UP000648187">
    <property type="component" value="Unassembled WGS sequence"/>
</dbReference>
<dbReference type="CDD" id="cd15517">
    <property type="entry name" value="PHD_TCF19_like"/>
    <property type="match status" value="1"/>
</dbReference>
<organism evidence="2 3">
    <name type="scientific">Spodoptera exigua</name>
    <name type="common">Beet armyworm</name>
    <name type="synonym">Noctua fulgens</name>
    <dbReference type="NCBI Taxonomy" id="7107"/>
    <lineage>
        <taxon>Eukaryota</taxon>
        <taxon>Metazoa</taxon>
        <taxon>Ecdysozoa</taxon>
        <taxon>Arthropoda</taxon>
        <taxon>Hexapoda</taxon>
        <taxon>Insecta</taxon>
        <taxon>Pterygota</taxon>
        <taxon>Neoptera</taxon>
        <taxon>Endopterygota</taxon>
        <taxon>Lepidoptera</taxon>
        <taxon>Glossata</taxon>
        <taxon>Ditrysia</taxon>
        <taxon>Noctuoidea</taxon>
        <taxon>Noctuidae</taxon>
        <taxon>Amphipyrinae</taxon>
        <taxon>Spodoptera</taxon>
    </lineage>
</organism>
<dbReference type="EMBL" id="JACKWZ010000090">
    <property type="protein sequence ID" value="KAF9416441.1"/>
    <property type="molecule type" value="Genomic_DNA"/>
</dbReference>
<dbReference type="InterPro" id="IPR013083">
    <property type="entry name" value="Znf_RING/FYVE/PHD"/>
</dbReference>
<evidence type="ECO:0008006" key="4">
    <source>
        <dbReference type="Google" id="ProtNLM"/>
    </source>
</evidence>